<dbReference type="SMART" id="SM00318">
    <property type="entry name" value="SNc"/>
    <property type="match status" value="1"/>
</dbReference>
<keyword evidence="1" id="KW-0812">Transmembrane</keyword>
<evidence type="ECO:0000259" key="2">
    <source>
        <dbReference type="PROSITE" id="PS50830"/>
    </source>
</evidence>
<dbReference type="AlphaFoldDB" id="A0AAC8YKJ8"/>
<feature type="transmembrane region" description="Helical" evidence="1">
    <location>
        <begin position="25"/>
        <end position="46"/>
    </location>
</feature>
<feature type="domain" description="TNase-like" evidence="2">
    <location>
        <begin position="78"/>
        <end position="196"/>
    </location>
</feature>
<evidence type="ECO:0000256" key="1">
    <source>
        <dbReference type="SAM" id="Phobius"/>
    </source>
</evidence>
<keyword evidence="1" id="KW-0472">Membrane</keyword>
<dbReference type="PANTHER" id="PTHR12302:SF26">
    <property type="entry name" value="BLR1266 PROTEIN"/>
    <property type="match status" value="1"/>
</dbReference>
<dbReference type="Proteomes" id="UP000075755">
    <property type="component" value="Chromosome"/>
</dbReference>
<accession>A0AAC8YKJ8</accession>
<evidence type="ECO:0000313" key="4">
    <source>
        <dbReference type="Proteomes" id="UP000075755"/>
    </source>
</evidence>
<dbReference type="Pfam" id="PF00565">
    <property type="entry name" value="SNase"/>
    <property type="match status" value="1"/>
</dbReference>
<dbReference type="SUPFAM" id="SSF50199">
    <property type="entry name" value="Staphylococcal nuclease"/>
    <property type="match status" value="1"/>
</dbReference>
<name>A0AAC8YKJ8_AMIAI</name>
<protein>
    <submittedName>
        <fullName evidence="3">Succinoglycan biosynthesis protein exoi</fullName>
    </submittedName>
</protein>
<dbReference type="InterPro" id="IPR016071">
    <property type="entry name" value="Staphylococal_nuclease_OB-fold"/>
</dbReference>
<dbReference type="PROSITE" id="PS50830">
    <property type="entry name" value="TNASE_3"/>
    <property type="match status" value="1"/>
</dbReference>
<proteinExistence type="predicted"/>
<evidence type="ECO:0000313" key="3">
    <source>
        <dbReference type="EMBL" id="AMS40145.1"/>
    </source>
</evidence>
<gene>
    <name evidence="3" type="ORF">AA2016_1210</name>
</gene>
<dbReference type="Gene3D" id="2.40.50.90">
    <property type="match status" value="1"/>
</dbReference>
<dbReference type="EMBL" id="CP015005">
    <property type="protein sequence ID" value="AMS40145.1"/>
    <property type="molecule type" value="Genomic_DNA"/>
</dbReference>
<keyword evidence="1" id="KW-1133">Transmembrane helix</keyword>
<sequence>MTGRGRRQSEWRPQRARCRRRRLPYAARRLIPVMVIIGAIMIYQVMEQSSAKVGSVFDGLYSSAPRPAMETIKGRASVIDGDTIEIAGQRVRFNGIDAPESAQNCQDAKGLEYACGRKAASALDKFLAASRPVRCSFVEWDQYGRFVGNCFRADGKSVAGWLVESGHALDWPRYSNGIYAQHQTAAKRARLGIWQGQFQEPWDWRANRADEIVPTTVAPSPGLTLLGSFSCNIKGNVSSKGERIYHLPGQKFYRQTKISENKGERWFCSEAEARQAGWRKSQR</sequence>
<dbReference type="KEGG" id="aak:AA2016_1210"/>
<dbReference type="PANTHER" id="PTHR12302">
    <property type="entry name" value="EBNA2 BINDING PROTEIN P100"/>
    <property type="match status" value="1"/>
</dbReference>
<reference evidence="3 4" key="1">
    <citation type="submission" date="2016-03" db="EMBL/GenBank/DDBJ databases">
        <title>Complete genome of Aminobacter aminovorans KCTC 2477.</title>
        <authorList>
            <person name="Kim K.M."/>
        </authorList>
    </citation>
    <scope>NUCLEOTIDE SEQUENCE [LARGE SCALE GENOMIC DNA]</scope>
    <source>
        <strain evidence="3 4">KCTC 2477</strain>
    </source>
</reference>
<dbReference type="InterPro" id="IPR035437">
    <property type="entry name" value="SNase_OB-fold_sf"/>
</dbReference>
<organism evidence="3 4">
    <name type="scientific">Aminobacter aminovorans</name>
    <name type="common">Chelatobacter heintzii</name>
    <dbReference type="NCBI Taxonomy" id="83263"/>
    <lineage>
        <taxon>Bacteria</taxon>
        <taxon>Pseudomonadati</taxon>
        <taxon>Pseudomonadota</taxon>
        <taxon>Alphaproteobacteria</taxon>
        <taxon>Hyphomicrobiales</taxon>
        <taxon>Phyllobacteriaceae</taxon>
        <taxon>Aminobacter</taxon>
    </lineage>
</organism>